<evidence type="ECO:0008006" key="3">
    <source>
        <dbReference type="Google" id="ProtNLM"/>
    </source>
</evidence>
<dbReference type="RefSeq" id="WP_139626632.1">
    <property type="nucleotide sequence ID" value="NZ_VDCI01000005.1"/>
</dbReference>
<protein>
    <recommendedName>
        <fullName evidence="3">Organic solvent tolerance-like N-terminal domain-containing protein</fullName>
    </recommendedName>
</protein>
<sequence>MNISRTSVVIFILSLLCGIGSGASHTSAMGEDKKIILQRADALEGGSRISPSGRTEPARTARGRVVMEHGDIRLTCDRATEFMESGLVELEGNLRVSDPSMEIRSLRGYYYPEEEKGEFLEQVQGKMPGEALSAVAEKALIDNGRNRVWLFGNAVAWHGEDQLSADTIMVQLSVQQGKRSIEQITGTGMAFLCIPDTLATTAGLYNQLKGEKMVITLTKGAERGISGIDVDRQGEMLYNTYDNGTPSGVNYTSGRKLEMRFTENTLNSVTARHNVTGKQYPASFIGSKEVNLPGFRIRGEEEKPDF</sequence>
<evidence type="ECO:0000313" key="2">
    <source>
        <dbReference type="Proteomes" id="UP000309544"/>
    </source>
</evidence>
<organism evidence="1 2">
    <name type="scientific">Prosthecochloris vibrioformis</name>
    <name type="common">Chlorobium vibrioforme</name>
    <dbReference type="NCBI Taxonomy" id="1098"/>
    <lineage>
        <taxon>Bacteria</taxon>
        <taxon>Pseudomonadati</taxon>
        <taxon>Chlorobiota</taxon>
        <taxon>Chlorobiia</taxon>
        <taxon>Chlorobiales</taxon>
        <taxon>Chlorobiaceae</taxon>
        <taxon>Prosthecochloris</taxon>
    </lineage>
</organism>
<gene>
    <name evidence="1" type="ORF">FGF68_06900</name>
</gene>
<name>A0A5C4RZV1_PROVB</name>
<reference evidence="1 2" key="1">
    <citation type="submission" date="2019-05" db="EMBL/GenBank/DDBJ databases">
        <title>Draft Whole-Genome sequence of the green sulfur bacterium Prosthecochloris vibrioformis DSM 260.</title>
        <authorList>
            <person name="Meyer T.E."/>
            <person name="Kyndt J.A."/>
        </authorList>
    </citation>
    <scope>NUCLEOTIDE SEQUENCE [LARGE SCALE GENOMIC DNA]</scope>
    <source>
        <strain evidence="1 2">DSM 260</strain>
    </source>
</reference>
<dbReference type="EMBL" id="VDCI01000005">
    <property type="protein sequence ID" value="TNJ36458.1"/>
    <property type="molecule type" value="Genomic_DNA"/>
</dbReference>
<dbReference type="Gene3D" id="2.60.450.10">
    <property type="entry name" value="Lipopolysaccharide (LPS) transport protein A like domain"/>
    <property type="match status" value="1"/>
</dbReference>
<dbReference type="Proteomes" id="UP000309544">
    <property type="component" value="Unassembled WGS sequence"/>
</dbReference>
<dbReference type="AlphaFoldDB" id="A0A5C4RZV1"/>
<accession>A0A5C4RZV1</accession>
<proteinExistence type="predicted"/>
<comment type="caution">
    <text evidence="1">The sequence shown here is derived from an EMBL/GenBank/DDBJ whole genome shotgun (WGS) entry which is preliminary data.</text>
</comment>
<evidence type="ECO:0000313" key="1">
    <source>
        <dbReference type="EMBL" id="TNJ36458.1"/>
    </source>
</evidence>
<keyword evidence="2" id="KW-1185">Reference proteome</keyword>